<evidence type="ECO:0000256" key="3">
    <source>
        <dbReference type="ARBA" id="ARBA00023002"/>
    </source>
</evidence>
<dbReference type="PROSITE" id="PS00070">
    <property type="entry name" value="ALDEHYDE_DEHYDR_CYS"/>
    <property type="match status" value="1"/>
</dbReference>
<evidence type="ECO:0000256" key="4">
    <source>
        <dbReference type="ARBA" id="ARBA00023027"/>
    </source>
</evidence>
<dbReference type="EMBL" id="LAZR01010469">
    <property type="protein sequence ID" value="KKM66760.1"/>
    <property type="molecule type" value="Genomic_DNA"/>
</dbReference>
<dbReference type="NCBIfam" id="NF009725">
    <property type="entry name" value="PRK13252.1"/>
    <property type="match status" value="1"/>
</dbReference>
<proteinExistence type="inferred from homology"/>
<dbReference type="InterPro" id="IPR015590">
    <property type="entry name" value="Aldehyde_DH_dom"/>
</dbReference>
<name>A0A0F9LQU5_9ZZZZ</name>
<dbReference type="InterPro" id="IPR016163">
    <property type="entry name" value="Ald_DH_C"/>
</dbReference>
<dbReference type="Gene3D" id="3.40.605.10">
    <property type="entry name" value="Aldehyde Dehydrogenase, Chain A, domain 1"/>
    <property type="match status" value="1"/>
</dbReference>
<keyword evidence="3" id="KW-0560">Oxidoreductase</keyword>
<dbReference type="FunFam" id="3.40.605.10:FF:000007">
    <property type="entry name" value="NAD/NADP-dependent betaine aldehyde dehydrogenase"/>
    <property type="match status" value="1"/>
</dbReference>
<evidence type="ECO:0000313" key="6">
    <source>
        <dbReference type="EMBL" id="KKM66760.1"/>
    </source>
</evidence>
<accession>A0A0F9LQU5</accession>
<dbReference type="FunFam" id="3.40.309.10:FF:000014">
    <property type="entry name" value="NAD/NADP-dependent betaine aldehyde dehydrogenase"/>
    <property type="match status" value="1"/>
</dbReference>
<organism evidence="6">
    <name type="scientific">marine sediment metagenome</name>
    <dbReference type="NCBI Taxonomy" id="412755"/>
    <lineage>
        <taxon>unclassified sequences</taxon>
        <taxon>metagenomes</taxon>
        <taxon>ecological metagenomes</taxon>
    </lineage>
</organism>
<gene>
    <name evidence="6" type="ORF">LCGC14_1477980</name>
</gene>
<dbReference type="Pfam" id="PF00171">
    <property type="entry name" value="Aldedh"/>
    <property type="match status" value="1"/>
</dbReference>
<dbReference type="GO" id="GO:0046872">
    <property type="term" value="F:metal ion binding"/>
    <property type="evidence" value="ECO:0007669"/>
    <property type="project" value="UniProtKB-KW"/>
</dbReference>
<dbReference type="InterPro" id="IPR016161">
    <property type="entry name" value="Ald_DH/histidinol_DH"/>
</dbReference>
<comment type="similarity">
    <text evidence="1">Belongs to the aldehyde dehydrogenase family.</text>
</comment>
<evidence type="ECO:0000259" key="5">
    <source>
        <dbReference type="Pfam" id="PF00171"/>
    </source>
</evidence>
<protein>
    <recommendedName>
        <fullName evidence="5">Aldehyde dehydrogenase domain-containing protein</fullName>
    </recommendedName>
</protein>
<dbReference type="PANTHER" id="PTHR11699">
    <property type="entry name" value="ALDEHYDE DEHYDROGENASE-RELATED"/>
    <property type="match status" value="1"/>
</dbReference>
<dbReference type="Gene3D" id="3.40.309.10">
    <property type="entry name" value="Aldehyde Dehydrogenase, Chain A, domain 2"/>
    <property type="match status" value="1"/>
</dbReference>
<dbReference type="InterPro" id="IPR016160">
    <property type="entry name" value="Ald_DH_CS_CYS"/>
</dbReference>
<keyword evidence="2" id="KW-0479">Metal-binding</keyword>
<comment type="caution">
    <text evidence="6">The sequence shown here is derived from an EMBL/GenBank/DDBJ whole genome shotgun (WGS) entry which is preliminary data.</text>
</comment>
<dbReference type="InterPro" id="IPR016162">
    <property type="entry name" value="Ald_DH_N"/>
</dbReference>
<dbReference type="PROSITE" id="PS00687">
    <property type="entry name" value="ALDEHYDE_DEHYDR_GLU"/>
    <property type="match status" value="1"/>
</dbReference>
<feature type="domain" description="Aldehyde dehydrogenase" evidence="5">
    <location>
        <begin position="28"/>
        <end position="488"/>
    </location>
</feature>
<reference evidence="6" key="1">
    <citation type="journal article" date="2015" name="Nature">
        <title>Complex archaea that bridge the gap between prokaryotes and eukaryotes.</title>
        <authorList>
            <person name="Spang A."/>
            <person name="Saw J.H."/>
            <person name="Jorgensen S.L."/>
            <person name="Zaremba-Niedzwiedzka K."/>
            <person name="Martijn J."/>
            <person name="Lind A.E."/>
            <person name="van Eijk R."/>
            <person name="Schleper C."/>
            <person name="Guy L."/>
            <person name="Ettema T.J."/>
        </authorList>
    </citation>
    <scope>NUCLEOTIDE SEQUENCE</scope>
</reference>
<dbReference type="FunFam" id="3.40.605.10:FF:000026">
    <property type="entry name" value="Aldehyde dehydrogenase, putative"/>
    <property type="match status" value="1"/>
</dbReference>
<keyword evidence="4" id="KW-0520">NAD</keyword>
<dbReference type="SUPFAM" id="SSF53720">
    <property type="entry name" value="ALDH-like"/>
    <property type="match status" value="1"/>
</dbReference>
<dbReference type="AlphaFoldDB" id="A0A0F9LQU5"/>
<evidence type="ECO:0000256" key="1">
    <source>
        <dbReference type="ARBA" id="ARBA00009986"/>
    </source>
</evidence>
<dbReference type="InterPro" id="IPR029510">
    <property type="entry name" value="Ald_DH_CS_GLU"/>
</dbReference>
<sequence>MYFHLSSNMEPSVTTPVYQNFINGHFLANQSGKTFDVTNPATGEVIYAVEIADEFIQNAAIASAKQGFAQWSAMTPIERSRILLKAVAILRERNDELALVEVLDTGKPMQEANCVDIETGADVIEYFAGLAPAQVGQQQMVGDDFYYTRKEPLGICAGIGAWNYPLQIACWKSGPALAAGNAFIFKPSEETPLGAIKLAEVFVEAGVPAGVFNVVQGAGDVGQWLTQHSDIDKVSFTGEVGTGKKVVASAAGTLKDVTMELGGKSPLLVFDDANIEQAVSAAMLGNFYTQGEICTNCTRIYVHKNVYQQFIDELKARTEKNIIAGDPQDLNTNFGALISKKHQELVMSYVNKGIEEGATLLTGGTTLSPESAPNGYFVAPTVFIDCNDDMTIVKEEIFGPVMSVLVFDDEDDVIARANATHLGLAAGVFTSDIKRAHRVIHKLQAGICWINAYGNSPAEMPVGGYKQSGIGRENGIQTLDQYTQTKSIYVGMADIESPF</sequence>
<evidence type="ECO:0000256" key="2">
    <source>
        <dbReference type="ARBA" id="ARBA00022723"/>
    </source>
</evidence>
<dbReference type="GO" id="GO:0016620">
    <property type="term" value="F:oxidoreductase activity, acting on the aldehyde or oxo group of donors, NAD or NADP as acceptor"/>
    <property type="evidence" value="ECO:0007669"/>
    <property type="project" value="InterPro"/>
</dbReference>